<dbReference type="EMBL" id="LAZR01000365">
    <property type="protein sequence ID" value="KKN72263.1"/>
    <property type="molecule type" value="Genomic_DNA"/>
</dbReference>
<protein>
    <submittedName>
        <fullName evidence="1">Uncharacterized protein</fullName>
    </submittedName>
</protein>
<organism evidence="1">
    <name type="scientific">marine sediment metagenome</name>
    <dbReference type="NCBI Taxonomy" id="412755"/>
    <lineage>
        <taxon>unclassified sequences</taxon>
        <taxon>metagenomes</taxon>
        <taxon>ecological metagenomes</taxon>
    </lineage>
</organism>
<proteinExistence type="predicted"/>
<gene>
    <name evidence="1" type="ORF">LCGC14_0412140</name>
</gene>
<comment type="caution">
    <text evidence="1">The sequence shown here is derived from an EMBL/GenBank/DDBJ whole genome shotgun (WGS) entry which is preliminary data.</text>
</comment>
<evidence type="ECO:0000313" key="1">
    <source>
        <dbReference type="EMBL" id="KKN72263.1"/>
    </source>
</evidence>
<sequence>MYEVKIKRHHRKRFIDIVERLLAAHIATSVAIVAEKRVDKALNDAIGDLYPDIPREDIRGFDQRNLSIVVEGKAPE</sequence>
<accession>A0A0F9W2J5</accession>
<name>A0A0F9W2J5_9ZZZZ</name>
<reference evidence="1" key="1">
    <citation type="journal article" date="2015" name="Nature">
        <title>Complex archaea that bridge the gap between prokaryotes and eukaryotes.</title>
        <authorList>
            <person name="Spang A."/>
            <person name="Saw J.H."/>
            <person name="Jorgensen S.L."/>
            <person name="Zaremba-Niedzwiedzka K."/>
            <person name="Martijn J."/>
            <person name="Lind A.E."/>
            <person name="van Eijk R."/>
            <person name="Schleper C."/>
            <person name="Guy L."/>
            <person name="Ettema T.J."/>
        </authorList>
    </citation>
    <scope>NUCLEOTIDE SEQUENCE</scope>
</reference>
<dbReference type="AlphaFoldDB" id="A0A0F9W2J5"/>